<dbReference type="HOGENOM" id="CLU_095385_0_0_1"/>
<name>A0A0D2CZ34_9EURO</name>
<feature type="domain" description="ASX DEUBAD" evidence="2">
    <location>
        <begin position="10"/>
        <end position="140"/>
    </location>
</feature>
<evidence type="ECO:0000313" key="3">
    <source>
        <dbReference type="EMBL" id="KIW28834.1"/>
    </source>
</evidence>
<sequence>MRRAKRPVRNTGPWSSPRILNSSSPIITADIHGFLVTAVSNWTAEADSYTEAEKRTIIDSLPPRYRKYELDAEGRLKCPLSVEFVLDDPYVKAAVHKFKRDVSEGCYERSWQNQARKAMQERRDGKFDPYLQERTEETFGDPGSNDGPDETADEDIDPEVDSSDGDWGERRSPRGRRTNKGKGTPQTRILQQRRKVLAGGEAR</sequence>
<dbReference type="Proteomes" id="UP000054466">
    <property type="component" value="Unassembled WGS sequence"/>
</dbReference>
<feature type="region of interest" description="Disordered" evidence="1">
    <location>
        <begin position="135"/>
        <end position="203"/>
    </location>
</feature>
<dbReference type="InterPro" id="IPR028020">
    <property type="entry name" value="ASX_DEUBAD_dom"/>
</dbReference>
<dbReference type="EMBL" id="KN847042">
    <property type="protein sequence ID" value="KIW28834.1"/>
    <property type="molecule type" value="Genomic_DNA"/>
</dbReference>
<evidence type="ECO:0000256" key="1">
    <source>
        <dbReference type="SAM" id="MobiDB-lite"/>
    </source>
</evidence>
<proteinExistence type="predicted"/>
<dbReference type="VEuPathDB" id="FungiDB:PV07_04699"/>
<reference evidence="3 4" key="1">
    <citation type="submission" date="2015-01" db="EMBL/GenBank/DDBJ databases">
        <title>The Genome Sequence of Cladophialophora immunda CBS83496.</title>
        <authorList>
            <consortium name="The Broad Institute Genomics Platform"/>
            <person name="Cuomo C."/>
            <person name="de Hoog S."/>
            <person name="Gorbushina A."/>
            <person name="Stielow B."/>
            <person name="Teixiera M."/>
            <person name="Abouelleil A."/>
            <person name="Chapman S.B."/>
            <person name="Priest M."/>
            <person name="Young S.K."/>
            <person name="Wortman J."/>
            <person name="Nusbaum C."/>
            <person name="Birren B."/>
        </authorList>
    </citation>
    <scope>NUCLEOTIDE SEQUENCE [LARGE SCALE GENOMIC DNA]</scope>
    <source>
        <strain evidence="3 4">CBS 83496</strain>
    </source>
</reference>
<protein>
    <recommendedName>
        <fullName evidence="2">ASX DEUBAD domain-containing protein</fullName>
    </recommendedName>
</protein>
<organism evidence="3 4">
    <name type="scientific">Cladophialophora immunda</name>
    <dbReference type="NCBI Taxonomy" id="569365"/>
    <lineage>
        <taxon>Eukaryota</taxon>
        <taxon>Fungi</taxon>
        <taxon>Dikarya</taxon>
        <taxon>Ascomycota</taxon>
        <taxon>Pezizomycotina</taxon>
        <taxon>Eurotiomycetes</taxon>
        <taxon>Chaetothyriomycetidae</taxon>
        <taxon>Chaetothyriales</taxon>
        <taxon>Herpotrichiellaceae</taxon>
        <taxon>Cladophialophora</taxon>
    </lineage>
</organism>
<dbReference type="Pfam" id="PF13919">
    <property type="entry name" value="ASXH"/>
    <property type="match status" value="1"/>
</dbReference>
<dbReference type="STRING" id="569365.A0A0D2CZ34"/>
<gene>
    <name evidence="3" type="ORF">PV07_04699</name>
</gene>
<feature type="compositionally biased region" description="Acidic residues" evidence="1">
    <location>
        <begin position="147"/>
        <end position="166"/>
    </location>
</feature>
<accession>A0A0D2CZ34</accession>
<dbReference type="GeneID" id="27343893"/>
<keyword evidence="4" id="KW-1185">Reference proteome</keyword>
<evidence type="ECO:0000259" key="2">
    <source>
        <dbReference type="Pfam" id="PF13919"/>
    </source>
</evidence>
<evidence type="ECO:0000313" key="4">
    <source>
        <dbReference type="Proteomes" id="UP000054466"/>
    </source>
</evidence>
<dbReference type="OrthoDB" id="2289918at2759"/>
<dbReference type="RefSeq" id="XP_016249050.1">
    <property type="nucleotide sequence ID" value="XM_016391531.1"/>
</dbReference>
<dbReference type="AlphaFoldDB" id="A0A0D2CZ34"/>